<dbReference type="AlphaFoldDB" id="A0A0D2MD77"/>
<dbReference type="EMBL" id="KN817557">
    <property type="protein sequence ID" value="KJA21483.1"/>
    <property type="molecule type" value="Genomic_DNA"/>
</dbReference>
<reference evidence="3" key="1">
    <citation type="submission" date="2014-04" db="EMBL/GenBank/DDBJ databases">
        <title>Evolutionary Origins and Diversification of the Mycorrhizal Mutualists.</title>
        <authorList>
            <consortium name="DOE Joint Genome Institute"/>
            <consortium name="Mycorrhizal Genomics Consortium"/>
            <person name="Kohler A."/>
            <person name="Kuo A."/>
            <person name="Nagy L.G."/>
            <person name="Floudas D."/>
            <person name="Copeland A."/>
            <person name="Barry K.W."/>
            <person name="Cichocki N."/>
            <person name="Veneault-Fourrey C."/>
            <person name="LaButti K."/>
            <person name="Lindquist E.A."/>
            <person name="Lipzen A."/>
            <person name="Lundell T."/>
            <person name="Morin E."/>
            <person name="Murat C."/>
            <person name="Riley R."/>
            <person name="Ohm R."/>
            <person name="Sun H."/>
            <person name="Tunlid A."/>
            <person name="Henrissat B."/>
            <person name="Grigoriev I.V."/>
            <person name="Hibbett D.S."/>
            <person name="Martin F."/>
        </authorList>
    </citation>
    <scope>NUCLEOTIDE SEQUENCE [LARGE SCALE GENOMIC DNA]</scope>
    <source>
        <strain evidence="3">FD-334 SS-4</strain>
    </source>
</reference>
<sequence>IDLYDSGATHHMSGAKHHFLNFVDIMPKPISEADNRSFDATGIGDILVYLPNGDQGVSEVLL</sequence>
<evidence type="ECO:0000313" key="3">
    <source>
        <dbReference type="Proteomes" id="UP000054270"/>
    </source>
</evidence>
<organism evidence="2 3">
    <name type="scientific">Hypholoma sublateritium (strain FD-334 SS-4)</name>
    <dbReference type="NCBI Taxonomy" id="945553"/>
    <lineage>
        <taxon>Eukaryota</taxon>
        <taxon>Fungi</taxon>
        <taxon>Dikarya</taxon>
        <taxon>Basidiomycota</taxon>
        <taxon>Agaricomycotina</taxon>
        <taxon>Agaricomycetes</taxon>
        <taxon>Agaricomycetidae</taxon>
        <taxon>Agaricales</taxon>
        <taxon>Agaricineae</taxon>
        <taxon>Strophariaceae</taxon>
        <taxon>Hypholoma</taxon>
    </lineage>
</organism>
<name>A0A0D2MD77_HYPSF</name>
<gene>
    <name evidence="2" type="ORF">HYPSUDRAFT_93920</name>
</gene>
<feature type="non-terminal residue" evidence="2">
    <location>
        <position position="1"/>
    </location>
</feature>
<accession>A0A0D2MD77</accession>
<dbReference type="OrthoDB" id="3251181at2759"/>
<evidence type="ECO:0000259" key="1">
    <source>
        <dbReference type="Pfam" id="PF22936"/>
    </source>
</evidence>
<feature type="non-terminal residue" evidence="2">
    <location>
        <position position="62"/>
    </location>
</feature>
<feature type="domain" description="Retrovirus-related Pol polyprotein from transposon TNT 1-94-like beta-barrel" evidence="1">
    <location>
        <begin position="4"/>
        <end position="55"/>
    </location>
</feature>
<keyword evidence="3" id="KW-1185">Reference proteome</keyword>
<dbReference type="Pfam" id="PF22936">
    <property type="entry name" value="Pol_BBD"/>
    <property type="match status" value="1"/>
</dbReference>
<dbReference type="InterPro" id="IPR054722">
    <property type="entry name" value="PolX-like_BBD"/>
</dbReference>
<evidence type="ECO:0000313" key="2">
    <source>
        <dbReference type="EMBL" id="KJA21483.1"/>
    </source>
</evidence>
<proteinExistence type="predicted"/>
<protein>
    <recommendedName>
        <fullName evidence="1">Retrovirus-related Pol polyprotein from transposon TNT 1-94-like beta-barrel domain-containing protein</fullName>
    </recommendedName>
</protein>
<dbReference type="Proteomes" id="UP000054270">
    <property type="component" value="Unassembled WGS sequence"/>
</dbReference>